<organism evidence="5 6">
    <name type="scientific">Arsenicitalea aurantiaca</name>
    <dbReference type="NCBI Taxonomy" id="1783274"/>
    <lineage>
        <taxon>Bacteria</taxon>
        <taxon>Pseudomonadati</taxon>
        <taxon>Pseudomonadota</taxon>
        <taxon>Alphaproteobacteria</taxon>
        <taxon>Hyphomicrobiales</taxon>
        <taxon>Devosiaceae</taxon>
        <taxon>Arsenicitalea</taxon>
    </lineage>
</organism>
<evidence type="ECO:0000259" key="4">
    <source>
        <dbReference type="Pfam" id="PF08450"/>
    </source>
</evidence>
<evidence type="ECO:0000313" key="5">
    <source>
        <dbReference type="EMBL" id="RUT31459.1"/>
    </source>
</evidence>
<dbReference type="PANTHER" id="PTHR10907">
    <property type="entry name" value="REGUCALCIN"/>
    <property type="match status" value="1"/>
</dbReference>
<name>A0A433XBJ9_9HYPH</name>
<dbReference type="InterPro" id="IPR005511">
    <property type="entry name" value="SMP-30"/>
</dbReference>
<evidence type="ECO:0000256" key="2">
    <source>
        <dbReference type="PIRSR" id="PIRSR605511-1"/>
    </source>
</evidence>
<feature type="binding site" evidence="3">
    <location>
        <position position="21"/>
    </location>
    <ligand>
        <name>a divalent metal cation</name>
        <dbReference type="ChEBI" id="CHEBI:60240"/>
    </ligand>
</feature>
<keyword evidence="3" id="KW-0862">Zinc</keyword>
<dbReference type="Pfam" id="PF08450">
    <property type="entry name" value="SGL"/>
    <property type="match status" value="1"/>
</dbReference>
<sequence>MAEEIAADITPLLSDRFEIGESPVWDEAHGSLLWCDIPRGEIHALRLEDGKREAWRFGEPVGAFGLCRSRRLVVGLRDSVILFDRASGNREMLAALPHRKPRMRLNDGKVGPDGAFYIGSMDASGDGAPAAAFYRVGPDGAVRVLADGYTTTNGLAWSPDGRLMYHSDSRGPMALDRWDFDPATGEANGRVRLGIIDETLGRADGGACDLNGDYWSAAPSQSRLNQFDAEGQLVGFIPMPTLRPTMPCFGGSDMRTLFVTSLSSGIDAETLAQHPLCGAIVTLRMPVAGVPVSRFAD</sequence>
<proteinExistence type="inferred from homology"/>
<evidence type="ECO:0000313" key="6">
    <source>
        <dbReference type="Proteomes" id="UP000281547"/>
    </source>
</evidence>
<feature type="binding site" evidence="3">
    <location>
        <position position="153"/>
    </location>
    <ligand>
        <name>a divalent metal cation</name>
        <dbReference type="ChEBI" id="CHEBI:60240"/>
    </ligand>
</feature>
<comment type="cofactor">
    <cofactor evidence="3">
        <name>Zn(2+)</name>
        <dbReference type="ChEBI" id="CHEBI:29105"/>
    </cofactor>
    <text evidence="3">Binds 1 divalent metal cation per subunit.</text>
</comment>
<keyword evidence="3" id="KW-0479">Metal-binding</keyword>
<feature type="binding site" evidence="3">
    <location>
        <position position="106"/>
    </location>
    <ligand>
        <name>substrate</name>
    </ligand>
</feature>
<dbReference type="GO" id="GO:0005509">
    <property type="term" value="F:calcium ion binding"/>
    <property type="evidence" value="ECO:0007669"/>
    <property type="project" value="TreeGrafter"/>
</dbReference>
<dbReference type="PANTHER" id="PTHR10907:SF47">
    <property type="entry name" value="REGUCALCIN"/>
    <property type="match status" value="1"/>
</dbReference>
<gene>
    <name evidence="5" type="ORF">EMQ25_10600</name>
</gene>
<feature type="domain" description="SMP-30/Gluconolactonase/LRE-like region" evidence="4">
    <location>
        <begin position="19"/>
        <end position="262"/>
    </location>
</feature>
<dbReference type="PRINTS" id="PR01790">
    <property type="entry name" value="SMP30FAMILY"/>
</dbReference>
<feature type="active site" description="Proton donor/acceptor" evidence="2">
    <location>
        <position position="204"/>
    </location>
</feature>
<accession>A0A433XBJ9</accession>
<feature type="binding site" evidence="3">
    <location>
        <position position="204"/>
    </location>
    <ligand>
        <name>a divalent metal cation</name>
        <dbReference type="ChEBI" id="CHEBI:60240"/>
    </ligand>
</feature>
<dbReference type="GO" id="GO:0004341">
    <property type="term" value="F:gluconolactonase activity"/>
    <property type="evidence" value="ECO:0007669"/>
    <property type="project" value="TreeGrafter"/>
</dbReference>
<comment type="similarity">
    <text evidence="1">Belongs to the SMP-30/CGR1 family.</text>
</comment>
<dbReference type="AlphaFoldDB" id="A0A433XBJ9"/>
<dbReference type="InterPro" id="IPR011042">
    <property type="entry name" value="6-blade_b-propeller_TolB-like"/>
</dbReference>
<dbReference type="InterPro" id="IPR013658">
    <property type="entry name" value="SGL"/>
</dbReference>
<keyword evidence="6" id="KW-1185">Reference proteome</keyword>
<dbReference type="EMBL" id="RZNJ01000003">
    <property type="protein sequence ID" value="RUT31459.1"/>
    <property type="molecule type" value="Genomic_DNA"/>
</dbReference>
<protein>
    <submittedName>
        <fullName evidence="5">SMP-30/gluconolactonase/LRE family protein</fullName>
    </submittedName>
</protein>
<dbReference type="GO" id="GO:0019853">
    <property type="term" value="P:L-ascorbic acid biosynthetic process"/>
    <property type="evidence" value="ECO:0007669"/>
    <property type="project" value="TreeGrafter"/>
</dbReference>
<dbReference type="OrthoDB" id="2633250at2"/>
<dbReference type="Gene3D" id="2.120.10.30">
    <property type="entry name" value="TolB, C-terminal domain"/>
    <property type="match status" value="1"/>
</dbReference>
<evidence type="ECO:0000256" key="3">
    <source>
        <dbReference type="PIRSR" id="PIRSR605511-2"/>
    </source>
</evidence>
<evidence type="ECO:0000256" key="1">
    <source>
        <dbReference type="ARBA" id="ARBA00008853"/>
    </source>
</evidence>
<dbReference type="SUPFAM" id="SSF63829">
    <property type="entry name" value="Calcium-dependent phosphotriesterase"/>
    <property type="match status" value="1"/>
</dbReference>
<comment type="caution">
    <text evidence="5">The sequence shown here is derived from an EMBL/GenBank/DDBJ whole genome shotgun (WGS) entry which is preliminary data.</text>
</comment>
<feature type="binding site" evidence="3">
    <location>
        <position position="104"/>
    </location>
    <ligand>
        <name>substrate</name>
    </ligand>
</feature>
<reference evidence="5 6" key="1">
    <citation type="journal article" date="2016" name="Int. J. Syst. Evol. Microbiol.">
        <title>Arsenicitalea aurantiaca gen. nov., sp. nov., a new member of the family Hyphomicrobiaceae, isolated from high-arsenic sediment.</title>
        <authorList>
            <person name="Mu Y."/>
            <person name="Zhou L."/>
            <person name="Zeng X.C."/>
            <person name="Liu L."/>
            <person name="Pan Y."/>
            <person name="Chen X."/>
            <person name="Wang J."/>
            <person name="Li S."/>
            <person name="Li W.J."/>
            <person name="Wang Y."/>
        </authorList>
    </citation>
    <scope>NUCLEOTIDE SEQUENCE [LARGE SCALE GENOMIC DNA]</scope>
    <source>
        <strain evidence="5 6">42-50</strain>
    </source>
</reference>
<dbReference type="Proteomes" id="UP000281547">
    <property type="component" value="Unassembled WGS sequence"/>
</dbReference>